<dbReference type="EMBL" id="JAIMFO010000004">
    <property type="protein sequence ID" value="MBY4797050.1"/>
    <property type="molecule type" value="Genomic_DNA"/>
</dbReference>
<dbReference type="SUPFAM" id="SSF56784">
    <property type="entry name" value="HAD-like"/>
    <property type="match status" value="1"/>
</dbReference>
<gene>
    <name evidence="1" type="ORF">K6V98_01560</name>
</gene>
<evidence type="ECO:0000313" key="1">
    <source>
        <dbReference type="EMBL" id="MBY4797050.1"/>
    </source>
</evidence>
<reference evidence="1 2" key="1">
    <citation type="submission" date="2021-08" db="EMBL/GenBank/DDBJ databases">
        <title>Collinsella faecalis sp. nov. isolated from swine faeces.</title>
        <authorList>
            <person name="Oh B.S."/>
            <person name="Lee J.H."/>
        </authorList>
    </citation>
    <scope>NUCLEOTIDE SEQUENCE [LARGE SCALE GENOMIC DNA]</scope>
    <source>
        <strain evidence="1 2">AGMB00827</strain>
    </source>
</reference>
<dbReference type="InterPro" id="IPR050155">
    <property type="entry name" value="HAD-like_hydrolase_sf"/>
</dbReference>
<dbReference type="PANTHER" id="PTHR43434:SF1">
    <property type="entry name" value="PHOSPHOGLYCOLATE PHOSPHATASE"/>
    <property type="match status" value="1"/>
</dbReference>
<dbReference type="InterPro" id="IPR036412">
    <property type="entry name" value="HAD-like_sf"/>
</dbReference>
<sequence>MANTAEDVWGSLSFAAKQKGTEIPDVFMQSAEYLALPVATIAKLLIPDLAERDVLSFEADVSHHYRELSDFPKTILYGGMEVLLAELKLRHQKSYIVTNKPLTALERILMLKQWGSFFDGWVSAEKTPEEYIPKGELFLTVIDGMGVKKDSSIVVGDSASDIDAAHFAGIRSIAVTYGDGDPCDLIAAKPHLIATSVQELTQLLLGGGKGVE</sequence>
<dbReference type="Pfam" id="PF13419">
    <property type="entry name" value="HAD_2"/>
    <property type="match status" value="1"/>
</dbReference>
<protein>
    <submittedName>
        <fullName evidence="1">HAD hydrolase-like protein</fullName>
    </submittedName>
</protein>
<accession>A0ABS7MIY6</accession>
<dbReference type="InterPro" id="IPR023214">
    <property type="entry name" value="HAD_sf"/>
</dbReference>
<proteinExistence type="predicted"/>
<dbReference type="InterPro" id="IPR041492">
    <property type="entry name" value="HAD_2"/>
</dbReference>
<evidence type="ECO:0000313" key="2">
    <source>
        <dbReference type="Proteomes" id="UP000700908"/>
    </source>
</evidence>
<organism evidence="1 2">
    <name type="scientific">Collinsella ureilytica</name>
    <dbReference type="NCBI Taxonomy" id="2869515"/>
    <lineage>
        <taxon>Bacteria</taxon>
        <taxon>Bacillati</taxon>
        <taxon>Actinomycetota</taxon>
        <taxon>Coriobacteriia</taxon>
        <taxon>Coriobacteriales</taxon>
        <taxon>Coriobacteriaceae</taxon>
        <taxon>Collinsella</taxon>
    </lineage>
</organism>
<dbReference type="Gene3D" id="1.10.150.240">
    <property type="entry name" value="Putative phosphatase, domain 2"/>
    <property type="match status" value="1"/>
</dbReference>
<dbReference type="Proteomes" id="UP000700908">
    <property type="component" value="Unassembled WGS sequence"/>
</dbReference>
<dbReference type="Gene3D" id="3.40.50.1000">
    <property type="entry name" value="HAD superfamily/HAD-like"/>
    <property type="match status" value="1"/>
</dbReference>
<comment type="caution">
    <text evidence="1">The sequence shown here is derived from an EMBL/GenBank/DDBJ whole genome shotgun (WGS) entry which is preliminary data.</text>
</comment>
<name>A0ABS7MIY6_9ACTN</name>
<dbReference type="InterPro" id="IPR023198">
    <property type="entry name" value="PGP-like_dom2"/>
</dbReference>
<keyword evidence="2" id="KW-1185">Reference proteome</keyword>
<dbReference type="PANTHER" id="PTHR43434">
    <property type="entry name" value="PHOSPHOGLYCOLATE PHOSPHATASE"/>
    <property type="match status" value="1"/>
</dbReference>